<dbReference type="Proteomes" id="UP000010797">
    <property type="component" value="Chromosome"/>
</dbReference>
<dbReference type="FunFam" id="3.30.1370.10:FF:000001">
    <property type="entry name" value="Polyribonucleotide nucleotidyltransferase"/>
    <property type="match status" value="1"/>
</dbReference>
<name>L0FAE1_DESDL</name>
<feature type="binding site" evidence="9">
    <location>
        <position position="491"/>
    </location>
    <ligand>
        <name>Mg(2+)</name>
        <dbReference type="ChEBI" id="CHEBI:18420"/>
    </ligand>
</feature>
<reference evidence="13" key="1">
    <citation type="submission" date="2012-02" db="EMBL/GenBank/DDBJ databases">
        <title>Complete sequence of Desulfitobacterium dichloroeliminans LMG P-21439.</title>
        <authorList>
            <person name="Lucas S."/>
            <person name="Han J."/>
            <person name="Lapidus A."/>
            <person name="Cheng J.-F."/>
            <person name="Goodwin L."/>
            <person name="Pitluck S."/>
            <person name="Peters L."/>
            <person name="Ovchinnikova G."/>
            <person name="Teshima H."/>
            <person name="Detter J.C."/>
            <person name="Han C."/>
            <person name="Tapia R."/>
            <person name="Land M."/>
            <person name="Hauser L."/>
            <person name="Kyrpides N."/>
            <person name="Ivanova N."/>
            <person name="Pagani I."/>
            <person name="Kruse T."/>
            <person name="de Vos W.M."/>
            <person name="Boon N."/>
            <person name="Smidt H."/>
            <person name="Woyke T."/>
        </authorList>
    </citation>
    <scope>NUCLEOTIDE SEQUENCE [LARGE SCALE GENOMIC DNA]</scope>
    <source>
        <strain evidence="13">LMG P-21439 / DCA1</strain>
    </source>
</reference>
<evidence type="ECO:0000256" key="3">
    <source>
        <dbReference type="ARBA" id="ARBA00022490"/>
    </source>
</evidence>
<dbReference type="Gene3D" id="3.30.230.70">
    <property type="entry name" value="GHMP Kinase, N-terminal domain"/>
    <property type="match status" value="2"/>
</dbReference>
<dbReference type="PANTHER" id="PTHR11252:SF0">
    <property type="entry name" value="POLYRIBONUCLEOTIDE NUCLEOTIDYLTRANSFERASE 1, MITOCHONDRIAL"/>
    <property type="match status" value="1"/>
</dbReference>
<dbReference type="InterPro" id="IPR004088">
    <property type="entry name" value="KH_dom_type_1"/>
</dbReference>
<dbReference type="STRING" id="871963.Desdi_2574"/>
<dbReference type="GO" id="GO:0006402">
    <property type="term" value="P:mRNA catabolic process"/>
    <property type="evidence" value="ECO:0007669"/>
    <property type="project" value="UniProtKB-UniRule"/>
</dbReference>
<dbReference type="HAMAP" id="MF_01595">
    <property type="entry name" value="PNPase"/>
    <property type="match status" value="1"/>
</dbReference>
<dbReference type="Pfam" id="PF03725">
    <property type="entry name" value="RNase_PH_C"/>
    <property type="match status" value="2"/>
</dbReference>
<dbReference type="CDD" id="cd11363">
    <property type="entry name" value="RNase_PH_PNPase_1"/>
    <property type="match status" value="1"/>
</dbReference>
<dbReference type="SUPFAM" id="SSF50249">
    <property type="entry name" value="Nucleic acid-binding proteins"/>
    <property type="match status" value="1"/>
</dbReference>
<evidence type="ECO:0000256" key="4">
    <source>
        <dbReference type="ARBA" id="ARBA00022679"/>
    </source>
</evidence>
<dbReference type="RefSeq" id="WP_015262961.1">
    <property type="nucleotide sequence ID" value="NC_019903.1"/>
</dbReference>
<dbReference type="GO" id="GO:0000287">
    <property type="term" value="F:magnesium ion binding"/>
    <property type="evidence" value="ECO:0007669"/>
    <property type="project" value="UniProtKB-UniRule"/>
</dbReference>
<dbReference type="GO" id="GO:0004654">
    <property type="term" value="F:polyribonucleotide nucleotidyltransferase activity"/>
    <property type="evidence" value="ECO:0007669"/>
    <property type="project" value="UniProtKB-UniRule"/>
</dbReference>
<dbReference type="CDD" id="cd04472">
    <property type="entry name" value="S1_PNPase"/>
    <property type="match status" value="1"/>
</dbReference>
<dbReference type="Pfam" id="PF00575">
    <property type="entry name" value="S1"/>
    <property type="match status" value="1"/>
</dbReference>
<dbReference type="Pfam" id="PF01138">
    <property type="entry name" value="RNase_PH"/>
    <property type="match status" value="2"/>
</dbReference>
<dbReference type="HOGENOM" id="CLU_004217_2_2_9"/>
<dbReference type="SMART" id="SM00316">
    <property type="entry name" value="S1"/>
    <property type="match status" value="1"/>
</dbReference>
<keyword evidence="7 9" id="KW-0460">Magnesium</keyword>
<dbReference type="FunFam" id="3.30.230.70:FF:000002">
    <property type="entry name" value="Polyribonucleotide nucleotidyltransferase"/>
    <property type="match status" value="1"/>
</dbReference>
<dbReference type="GO" id="GO:0000175">
    <property type="term" value="F:3'-5'-RNA exonuclease activity"/>
    <property type="evidence" value="ECO:0007669"/>
    <property type="project" value="TreeGrafter"/>
</dbReference>
<sequence>MQQEVFERSIQVGGRTMTFQTGKIGKQAGGAIFCRYGDTVVSAFATGSSQPREGIDFFPLTVEFEERLYAAGKIPGGFIKREGRPSEKAILSARLIDRPIRPLFPAGYRNDVQVVAQVMSVDQDCASDITGINAASAALTISNVPFEGPVAAVTVGLIGEELIINPTVEQSEQSVMHLTVAGTKDAVMMVEAGAQEVSEALMLEAIMFGHREVQRIAEFLEEYRREALERNLAKPKQEVVAPQLPEDIVIAVREFAYDKMDQAVRTEEKKAREEAIRQVKEEALAHFSEQYPEDLKTINKILEDFVHKIVRRLITVEHIRPDGRALDEIRPISVDVGILPRTHGTGLFTRGQTQVLTVATLGAVGDEQILDGLGLEESKRYMHHYNFPPYSVGETRPMRGPGRREIGHGALAERALVPVIPDENEFPYTIRLVSEVLESNGSSSMASVCGSTLSLMDAGVPIKAPVAGIAMGLINEEEHIAILSDIQGMEDHDGDMDFKVAGSSQGVTALQMDIKIKGVSREILERALTQAKAGRLFILDKMLSVIETPRAELSPYAPRIISSSIHPDKIREVIGPGGKTIKKIIDETGVKIDIEDDGRVFISAVDGEAGEKALKIIQSLTQEVEVGRIYNGRVTRVMDFGAFVEVIPGVLGLNGKEGLVHISQLAHNRVEKVEDVVKEGDEILVKATGIDKQGRLNLSRKEALPKPNGNAPNQKE</sequence>
<dbReference type="InterPro" id="IPR036345">
    <property type="entry name" value="ExoRNase_PH_dom2_sf"/>
</dbReference>
<comment type="similarity">
    <text evidence="2 9">Belongs to the polyribonucleotide nucleotidyltransferase family.</text>
</comment>
<evidence type="ECO:0000259" key="11">
    <source>
        <dbReference type="PROSITE" id="PS50126"/>
    </source>
</evidence>
<dbReference type="NCBIfam" id="NF008805">
    <property type="entry name" value="PRK11824.1"/>
    <property type="match status" value="1"/>
</dbReference>
<dbReference type="AlphaFoldDB" id="L0FAE1"/>
<proteinExistence type="inferred from homology"/>
<dbReference type="NCBIfam" id="TIGR03591">
    <property type="entry name" value="polynuc_phos"/>
    <property type="match status" value="1"/>
</dbReference>
<keyword evidence="13" id="KW-1185">Reference proteome</keyword>
<dbReference type="EMBL" id="CP003344">
    <property type="protein sequence ID" value="AGA69990.1"/>
    <property type="molecule type" value="Genomic_DNA"/>
</dbReference>
<evidence type="ECO:0000256" key="8">
    <source>
        <dbReference type="ARBA" id="ARBA00022884"/>
    </source>
</evidence>
<dbReference type="Pfam" id="PF00013">
    <property type="entry name" value="KH_1"/>
    <property type="match status" value="1"/>
</dbReference>
<feature type="binding site" evidence="9">
    <location>
        <position position="497"/>
    </location>
    <ligand>
        <name>Mg(2+)</name>
        <dbReference type="ChEBI" id="CHEBI:18420"/>
    </ligand>
</feature>
<feature type="region of interest" description="Disordered" evidence="10">
    <location>
        <begin position="696"/>
        <end position="716"/>
    </location>
</feature>
<dbReference type="InterPro" id="IPR027408">
    <property type="entry name" value="PNPase/RNase_PH_dom_sf"/>
</dbReference>
<dbReference type="PANTHER" id="PTHR11252">
    <property type="entry name" value="POLYRIBONUCLEOTIDE NUCLEOTIDYLTRANSFERASE"/>
    <property type="match status" value="1"/>
</dbReference>
<dbReference type="GO" id="GO:0006396">
    <property type="term" value="P:RNA processing"/>
    <property type="evidence" value="ECO:0007669"/>
    <property type="project" value="InterPro"/>
</dbReference>
<dbReference type="InterPro" id="IPR004087">
    <property type="entry name" value="KH_dom"/>
</dbReference>
<dbReference type="Gene3D" id="2.40.50.140">
    <property type="entry name" value="Nucleic acid-binding proteins"/>
    <property type="match status" value="1"/>
</dbReference>
<dbReference type="CDD" id="cd02393">
    <property type="entry name" value="KH-I_PNPase"/>
    <property type="match status" value="1"/>
</dbReference>
<dbReference type="Pfam" id="PF03726">
    <property type="entry name" value="PNPase"/>
    <property type="match status" value="1"/>
</dbReference>
<dbReference type="Gene3D" id="3.30.1370.10">
    <property type="entry name" value="K Homology domain, type 1"/>
    <property type="match status" value="1"/>
</dbReference>
<dbReference type="SUPFAM" id="SSF55666">
    <property type="entry name" value="Ribonuclease PH domain 2-like"/>
    <property type="match status" value="2"/>
</dbReference>
<keyword evidence="3 9" id="KW-0963">Cytoplasm</keyword>
<dbReference type="InterPro" id="IPR020568">
    <property type="entry name" value="Ribosomal_Su5_D2-typ_SF"/>
</dbReference>
<dbReference type="PROSITE" id="PS50126">
    <property type="entry name" value="S1"/>
    <property type="match status" value="1"/>
</dbReference>
<dbReference type="PROSITE" id="PS50084">
    <property type="entry name" value="KH_TYPE_1"/>
    <property type="match status" value="1"/>
</dbReference>
<dbReference type="CDD" id="cd11364">
    <property type="entry name" value="RNase_PH_PNPase_2"/>
    <property type="match status" value="1"/>
</dbReference>
<dbReference type="InterPro" id="IPR015848">
    <property type="entry name" value="PNPase_PH_RNA-bd_bac/org-type"/>
</dbReference>
<feature type="domain" description="S1 motif" evidence="11">
    <location>
        <begin position="627"/>
        <end position="701"/>
    </location>
</feature>
<comment type="function">
    <text evidence="9">Involved in mRNA degradation. Catalyzes the phosphorolysis of single-stranded polyribonucleotides processively in the 3'- to 5'-direction.</text>
</comment>
<evidence type="ECO:0000256" key="6">
    <source>
        <dbReference type="ARBA" id="ARBA00022723"/>
    </source>
</evidence>
<keyword evidence="4 9" id="KW-0808">Transferase</keyword>
<dbReference type="KEGG" id="ddl:Desdi_2574"/>
<dbReference type="SUPFAM" id="SSF54791">
    <property type="entry name" value="Eukaryotic type KH-domain (KH-domain type I)"/>
    <property type="match status" value="1"/>
</dbReference>
<dbReference type="EC" id="2.7.7.8" evidence="9"/>
<evidence type="ECO:0000256" key="10">
    <source>
        <dbReference type="SAM" id="MobiDB-lite"/>
    </source>
</evidence>
<dbReference type="PIRSF" id="PIRSF005499">
    <property type="entry name" value="PNPase"/>
    <property type="match status" value="1"/>
</dbReference>
<organism evidence="12 13">
    <name type="scientific">Desulfitobacterium dichloroeliminans (strain LMG P-21439 / DCA1)</name>
    <dbReference type="NCBI Taxonomy" id="871963"/>
    <lineage>
        <taxon>Bacteria</taxon>
        <taxon>Bacillati</taxon>
        <taxon>Bacillota</taxon>
        <taxon>Clostridia</taxon>
        <taxon>Eubacteriales</taxon>
        <taxon>Desulfitobacteriaceae</taxon>
        <taxon>Desulfitobacterium</taxon>
    </lineage>
</organism>
<dbReference type="FunFam" id="2.40.50.140:FF:000023">
    <property type="entry name" value="Polyribonucleotide nucleotidyltransferase"/>
    <property type="match status" value="1"/>
</dbReference>
<dbReference type="InterPro" id="IPR001247">
    <property type="entry name" value="ExoRNase_PH_dom1"/>
</dbReference>
<dbReference type="SUPFAM" id="SSF54211">
    <property type="entry name" value="Ribosomal protein S5 domain 2-like"/>
    <property type="match status" value="2"/>
</dbReference>
<dbReference type="InterPro" id="IPR012162">
    <property type="entry name" value="PNPase"/>
</dbReference>
<dbReference type="InterPro" id="IPR015847">
    <property type="entry name" value="ExoRNase_PH_dom2"/>
</dbReference>
<comment type="catalytic activity">
    <reaction evidence="9">
        <text>RNA(n+1) + phosphate = RNA(n) + a ribonucleoside 5'-diphosphate</text>
        <dbReference type="Rhea" id="RHEA:22096"/>
        <dbReference type="Rhea" id="RHEA-COMP:14527"/>
        <dbReference type="Rhea" id="RHEA-COMP:17342"/>
        <dbReference type="ChEBI" id="CHEBI:43474"/>
        <dbReference type="ChEBI" id="CHEBI:57930"/>
        <dbReference type="ChEBI" id="CHEBI:140395"/>
        <dbReference type="EC" id="2.7.7.8"/>
    </reaction>
</comment>
<keyword evidence="5 9" id="KW-0548">Nucleotidyltransferase</keyword>
<accession>L0FAE1</accession>
<evidence type="ECO:0000313" key="13">
    <source>
        <dbReference type="Proteomes" id="UP000010797"/>
    </source>
</evidence>
<gene>
    <name evidence="9" type="primary">pnp</name>
    <name evidence="12" type="ordered locus">Desdi_2574</name>
</gene>
<dbReference type="InterPro" id="IPR012340">
    <property type="entry name" value="NA-bd_OB-fold"/>
</dbReference>
<dbReference type="InterPro" id="IPR003029">
    <property type="entry name" value="S1_domain"/>
</dbReference>
<keyword evidence="8 9" id="KW-0694">RNA-binding</keyword>
<dbReference type="OrthoDB" id="9804305at2"/>
<comment type="subcellular location">
    <subcellularLocation>
        <location evidence="1 9">Cytoplasm</location>
    </subcellularLocation>
</comment>
<dbReference type="FunFam" id="3.30.230.70:FF:000001">
    <property type="entry name" value="Polyribonucleotide nucleotidyltransferase"/>
    <property type="match status" value="1"/>
</dbReference>
<evidence type="ECO:0000256" key="5">
    <source>
        <dbReference type="ARBA" id="ARBA00022695"/>
    </source>
</evidence>
<protein>
    <recommendedName>
        <fullName evidence="9">Polyribonucleotide nucleotidyltransferase</fullName>
        <ecNumber evidence="9">2.7.7.8</ecNumber>
    </recommendedName>
    <alternativeName>
        <fullName evidence="9">Polynucleotide phosphorylase</fullName>
        <shortName evidence="9">PNPase</shortName>
    </alternativeName>
</protein>
<evidence type="ECO:0000256" key="2">
    <source>
        <dbReference type="ARBA" id="ARBA00007404"/>
    </source>
</evidence>
<evidence type="ECO:0000313" key="12">
    <source>
        <dbReference type="EMBL" id="AGA69990.1"/>
    </source>
</evidence>
<dbReference type="eggNOG" id="COG1185">
    <property type="taxonomic scope" value="Bacteria"/>
</dbReference>
<dbReference type="InterPro" id="IPR036612">
    <property type="entry name" value="KH_dom_type_1_sf"/>
</dbReference>
<comment type="cofactor">
    <cofactor evidence="9">
        <name>Mg(2+)</name>
        <dbReference type="ChEBI" id="CHEBI:18420"/>
    </cofactor>
</comment>
<dbReference type="GO" id="GO:0003723">
    <property type="term" value="F:RNA binding"/>
    <property type="evidence" value="ECO:0007669"/>
    <property type="project" value="UniProtKB-UniRule"/>
</dbReference>
<keyword evidence="6 9" id="KW-0479">Metal-binding</keyword>
<evidence type="ECO:0000256" key="1">
    <source>
        <dbReference type="ARBA" id="ARBA00004496"/>
    </source>
</evidence>
<dbReference type="GO" id="GO:0005829">
    <property type="term" value="C:cytosol"/>
    <property type="evidence" value="ECO:0007669"/>
    <property type="project" value="UniProtKB-ARBA"/>
</dbReference>
<evidence type="ECO:0000256" key="7">
    <source>
        <dbReference type="ARBA" id="ARBA00022842"/>
    </source>
</evidence>
<dbReference type="SMART" id="SM00322">
    <property type="entry name" value="KH"/>
    <property type="match status" value="1"/>
</dbReference>
<evidence type="ECO:0000256" key="9">
    <source>
        <dbReference type="HAMAP-Rule" id="MF_01595"/>
    </source>
</evidence>